<dbReference type="STRING" id="2094558.A0A314UKU2"/>
<dbReference type="Gene3D" id="1.25.40.10">
    <property type="entry name" value="Tetratricopeptide repeat domain"/>
    <property type="match status" value="1"/>
</dbReference>
<dbReference type="PANTHER" id="PTHR46128">
    <property type="entry name" value="MITOCHONDRIAL GROUP I INTRON SPLICING FACTOR CCM1"/>
    <property type="match status" value="1"/>
</dbReference>
<organism evidence="4 5">
    <name type="scientific">Prunus yedoensis var. nudiflora</name>
    <dbReference type="NCBI Taxonomy" id="2094558"/>
    <lineage>
        <taxon>Eukaryota</taxon>
        <taxon>Viridiplantae</taxon>
        <taxon>Streptophyta</taxon>
        <taxon>Embryophyta</taxon>
        <taxon>Tracheophyta</taxon>
        <taxon>Spermatophyta</taxon>
        <taxon>Magnoliopsida</taxon>
        <taxon>eudicotyledons</taxon>
        <taxon>Gunneridae</taxon>
        <taxon>Pentapetalae</taxon>
        <taxon>rosids</taxon>
        <taxon>fabids</taxon>
        <taxon>Rosales</taxon>
        <taxon>Rosaceae</taxon>
        <taxon>Amygdaloideae</taxon>
        <taxon>Amygdaleae</taxon>
        <taxon>Prunus</taxon>
    </lineage>
</organism>
<dbReference type="EMBL" id="PJQY01003350">
    <property type="protein sequence ID" value="PQM38183.1"/>
    <property type="molecule type" value="Genomic_DNA"/>
</dbReference>
<dbReference type="InterPro" id="IPR002885">
    <property type="entry name" value="PPR_rpt"/>
</dbReference>
<dbReference type="Pfam" id="PF12854">
    <property type="entry name" value="PPR_1"/>
    <property type="match status" value="2"/>
</dbReference>
<evidence type="ECO:0000256" key="2">
    <source>
        <dbReference type="ARBA" id="ARBA00022737"/>
    </source>
</evidence>
<evidence type="ECO:0000256" key="3">
    <source>
        <dbReference type="PROSITE-ProRule" id="PRU00708"/>
    </source>
</evidence>
<dbReference type="NCBIfam" id="TIGR00756">
    <property type="entry name" value="PPR"/>
    <property type="match status" value="2"/>
</dbReference>
<name>A0A314UKU2_PRUYE</name>
<dbReference type="Proteomes" id="UP000250321">
    <property type="component" value="Unassembled WGS sequence"/>
</dbReference>
<dbReference type="Pfam" id="PF01535">
    <property type="entry name" value="PPR"/>
    <property type="match status" value="1"/>
</dbReference>
<feature type="repeat" description="PPR" evidence="3">
    <location>
        <begin position="7"/>
        <end position="41"/>
    </location>
</feature>
<dbReference type="InterPro" id="IPR050872">
    <property type="entry name" value="PPR_P_subfamily"/>
</dbReference>
<evidence type="ECO:0000256" key="1">
    <source>
        <dbReference type="ARBA" id="ARBA00007626"/>
    </source>
</evidence>
<reference evidence="4 5" key="1">
    <citation type="submission" date="2018-02" db="EMBL/GenBank/DDBJ databases">
        <title>Draft genome of wild Prunus yedoensis var. nudiflora.</title>
        <authorList>
            <person name="Baek S."/>
            <person name="Kim J.-H."/>
            <person name="Choi K."/>
            <person name="Kim G.-B."/>
            <person name="Cho A."/>
            <person name="Jang H."/>
            <person name="Shin C.-H."/>
            <person name="Yu H.-J."/>
            <person name="Mun J.-H."/>
        </authorList>
    </citation>
    <scope>NUCLEOTIDE SEQUENCE [LARGE SCALE GENOMIC DNA]</scope>
    <source>
        <strain evidence="5">cv. Jeju island</strain>
        <tissue evidence="4">Leaf</tissue>
    </source>
</reference>
<sequence length="107" mass="12258">MMGFQENLVALNCMIDGLCKAGQIDRAMELYKSMEHKDSFTYTSLVHNLCKAGRFRLASKLMMKCLRHGKKIPKATQRAVFDGLYSSGFTDEARKLWSKIRVARILH</sequence>
<comment type="similarity">
    <text evidence="1">Belongs to the PPR family. P subfamily.</text>
</comment>
<dbReference type="PROSITE" id="PS51375">
    <property type="entry name" value="PPR"/>
    <property type="match status" value="1"/>
</dbReference>
<proteinExistence type="inferred from homology"/>
<comment type="caution">
    <text evidence="4">The sequence shown here is derived from an EMBL/GenBank/DDBJ whole genome shotgun (WGS) entry which is preliminary data.</text>
</comment>
<gene>
    <name evidence="4" type="ORF">Pyn_40290</name>
</gene>
<evidence type="ECO:0000313" key="5">
    <source>
        <dbReference type="Proteomes" id="UP000250321"/>
    </source>
</evidence>
<keyword evidence="5" id="KW-1185">Reference proteome</keyword>
<dbReference type="PANTHER" id="PTHR46128:SF307">
    <property type="entry name" value="PENTACOTRIPEPTIDE-REPEAT REGION OF PRORP DOMAIN-CONTAINING PROTEIN"/>
    <property type="match status" value="1"/>
</dbReference>
<keyword evidence="2" id="KW-0677">Repeat</keyword>
<evidence type="ECO:0000313" key="4">
    <source>
        <dbReference type="EMBL" id="PQM38183.1"/>
    </source>
</evidence>
<dbReference type="AlphaFoldDB" id="A0A314UKU2"/>
<dbReference type="OrthoDB" id="185373at2759"/>
<dbReference type="InterPro" id="IPR011990">
    <property type="entry name" value="TPR-like_helical_dom_sf"/>
</dbReference>
<protein>
    <submittedName>
        <fullName evidence="4">Pentatricopeptide repeat-containing protein</fullName>
    </submittedName>
</protein>
<accession>A0A314UKU2</accession>